<gene>
    <name evidence="6" type="primary">ngcE</name>
    <name evidence="6" type="ORF">CFK39_04315</name>
</gene>
<dbReference type="GO" id="GO:0030313">
    <property type="term" value="C:cell envelope"/>
    <property type="evidence" value="ECO:0007669"/>
    <property type="project" value="UniProtKB-SubCell"/>
</dbReference>
<keyword evidence="3" id="KW-0813">Transport</keyword>
<dbReference type="InterPro" id="IPR006059">
    <property type="entry name" value="SBP"/>
</dbReference>
<comment type="subcellular location">
    <subcellularLocation>
        <location evidence="1">Cell envelope</location>
    </subcellularLocation>
</comment>
<dbReference type="InterPro" id="IPR022386">
    <property type="entry name" value="Chitin_NgcE"/>
</dbReference>
<evidence type="ECO:0000256" key="3">
    <source>
        <dbReference type="ARBA" id="ARBA00022448"/>
    </source>
</evidence>
<proteinExistence type="inferred from homology"/>
<dbReference type="SUPFAM" id="SSF53850">
    <property type="entry name" value="Periplasmic binding protein-like II"/>
    <property type="match status" value="1"/>
</dbReference>
<dbReference type="PANTHER" id="PTHR43649:SF31">
    <property type="entry name" value="SN-GLYCEROL-3-PHOSPHATE-BINDING PERIPLASMIC PROTEIN UGPB"/>
    <property type="match status" value="1"/>
</dbReference>
<keyword evidence="4" id="KW-0732">Signal</keyword>
<dbReference type="PROSITE" id="PS51318">
    <property type="entry name" value="TAT"/>
    <property type="match status" value="1"/>
</dbReference>
<dbReference type="RefSeq" id="WP_089064426.1">
    <property type="nucleotide sequence ID" value="NZ_CP022316.1"/>
</dbReference>
<organism evidence="6 7">
    <name type="scientific">Brachybacterium avium</name>
    <dbReference type="NCBI Taxonomy" id="2017485"/>
    <lineage>
        <taxon>Bacteria</taxon>
        <taxon>Bacillati</taxon>
        <taxon>Actinomycetota</taxon>
        <taxon>Actinomycetes</taxon>
        <taxon>Micrococcales</taxon>
        <taxon>Dermabacteraceae</taxon>
        <taxon>Brachybacterium</taxon>
    </lineage>
</organism>
<dbReference type="EMBL" id="CP022316">
    <property type="protein sequence ID" value="ASK65182.1"/>
    <property type="molecule type" value="Genomic_DNA"/>
</dbReference>
<feature type="region of interest" description="Disordered" evidence="5">
    <location>
        <begin position="39"/>
        <end position="71"/>
    </location>
</feature>
<dbReference type="Proteomes" id="UP000198398">
    <property type="component" value="Chromosome"/>
</dbReference>
<evidence type="ECO:0000313" key="7">
    <source>
        <dbReference type="Proteomes" id="UP000198398"/>
    </source>
</evidence>
<dbReference type="NCBIfam" id="TIGR03851">
    <property type="entry name" value="chitin_NgcE"/>
    <property type="match status" value="1"/>
</dbReference>
<dbReference type="InterPro" id="IPR006311">
    <property type="entry name" value="TAT_signal"/>
</dbReference>
<name>A0A220UB89_9MICO</name>
<dbReference type="Gene3D" id="3.40.190.10">
    <property type="entry name" value="Periplasmic binding protein-like II"/>
    <property type="match status" value="2"/>
</dbReference>
<keyword evidence="7" id="KW-1185">Reference proteome</keyword>
<protein>
    <submittedName>
        <fullName evidence="6">Carbohydrate ABC transporter, N-acetylglucosamine/diacetylchitobiose-binding protein</fullName>
    </submittedName>
</protein>
<reference evidence="7" key="1">
    <citation type="submission" date="2017-07" db="EMBL/GenBank/DDBJ databases">
        <title>Brachybacterium sp. VR2415.</title>
        <authorList>
            <person name="Tak E.J."/>
            <person name="Bae J.-W."/>
        </authorList>
    </citation>
    <scope>NUCLEOTIDE SEQUENCE [LARGE SCALE GENOMIC DNA]</scope>
    <source>
        <strain evidence="7">VR2415</strain>
    </source>
</reference>
<evidence type="ECO:0000256" key="1">
    <source>
        <dbReference type="ARBA" id="ARBA00004196"/>
    </source>
</evidence>
<evidence type="ECO:0000256" key="5">
    <source>
        <dbReference type="SAM" id="MobiDB-lite"/>
    </source>
</evidence>
<dbReference type="KEGG" id="brv:CFK39_04315"/>
<evidence type="ECO:0000256" key="2">
    <source>
        <dbReference type="ARBA" id="ARBA00008520"/>
    </source>
</evidence>
<evidence type="ECO:0000256" key="4">
    <source>
        <dbReference type="ARBA" id="ARBA00022729"/>
    </source>
</evidence>
<dbReference type="Pfam" id="PF13416">
    <property type="entry name" value="SBP_bac_8"/>
    <property type="match status" value="1"/>
</dbReference>
<dbReference type="OrthoDB" id="8663148at2"/>
<sequence length="488" mass="51352">MDDSKDPTILDTPAEKLGASRRLFLSLAGAGAGAAALSACAAGGGGSDDEDGGEAGVGTGEGDVSDDNPFGVAGDAPVDVVIFNGGYGDQYAKDAGDKYEEMYPDADVKVSSTVNIQPDLQPRFIGGNPPDLFDNSGAQSMNAGALVGESSVAELDQLAEAPSIDGGTIKDSLIPGSLDAGTYSGKVYAFNYVYTVYAVWLSRKQFEDKGWAMPATWDDVMTIGEAAKAEGIALFPWGGQNASNYYRELALSMAIKEGGIEVQKNLDRLEPDAFEQDSVVAAYAAIEDAVKAGYFLSGGAGIKHTEAQAQWVTGKAVMYPSGSWIENEQKGITPDDYEMVGVPTPQLSSNGAMPAEAIHGTAGEPFFVPSDAANGAGGLEFLRIMLSKEQAQNFSEITSSPTVLKDTIPEDAFGSTALASTNEMITAAGENTFHINHRDWYGLGPDTVTLWTEFLSGGLTADQAREREQAMIDGVREDDSIEKFDVPD</sequence>
<evidence type="ECO:0000313" key="6">
    <source>
        <dbReference type="EMBL" id="ASK65182.1"/>
    </source>
</evidence>
<comment type="similarity">
    <text evidence="2">Belongs to the bacterial solute-binding protein 1 family.</text>
</comment>
<accession>A0A220UB89</accession>
<dbReference type="AlphaFoldDB" id="A0A220UB89"/>
<dbReference type="PANTHER" id="PTHR43649">
    <property type="entry name" value="ARABINOSE-BINDING PROTEIN-RELATED"/>
    <property type="match status" value="1"/>
</dbReference>
<dbReference type="InterPro" id="IPR050490">
    <property type="entry name" value="Bact_solute-bd_prot1"/>
</dbReference>